<evidence type="ECO:0000256" key="1">
    <source>
        <dbReference type="ARBA" id="ARBA00009437"/>
    </source>
</evidence>
<dbReference type="GO" id="GO:0043565">
    <property type="term" value="F:sequence-specific DNA binding"/>
    <property type="evidence" value="ECO:0007669"/>
    <property type="project" value="TreeGrafter"/>
</dbReference>
<dbReference type="STRING" id="665126.ABB55_27510"/>
<dbReference type="InterPro" id="IPR000847">
    <property type="entry name" value="LysR_HTH_N"/>
</dbReference>
<sequence>MDRRWLPLNALRAFEAAGRHRSFTAAAQSLMVTQSAVSRHVIGLEDLLGIQLFERKPHQLALTDAGRRILPVVTRSFDRIDEVLEEVRADKGTPRRALKVLLPHTFAHQLAIPMLKDFRAEHPDIGIDLDSRTVAGPMERSADVAVVYSEPKVTDRVLDLLWMVRLTILCHPDVAATARPGDLAGFLGAHDLLHVRLDERPKTYLWDMFARSAGCPDLKTDRGLVFDTAQMAAGYAMAGEGLALVDPLLFREEIAAGRLVRPVDLMIDDGYGYYLATDPDDLGETAVSIFRSWLIRRFSAPPFTTGGRSTPDGNAP</sequence>
<proteinExistence type="inferred from homology"/>
<dbReference type="SUPFAM" id="SSF46785">
    <property type="entry name" value="Winged helix' DNA-binding domain"/>
    <property type="match status" value="1"/>
</dbReference>
<evidence type="ECO:0000313" key="6">
    <source>
        <dbReference type="EMBL" id="KPL55520.1"/>
    </source>
</evidence>
<evidence type="ECO:0000256" key="3">
    <source>
        <dbReference type="ARBA" id="ARBA00023125"/>
    </source>
</evidence>
<keyword evidence="4" id="KW-0804">Transcription</keyword>
<evidence type="ECO:0000259" key="5">
    <source>
        <dbReference type="PROSITE" id="PS50931"/>
    </source>
</evidence>
<dbReference type="EMBL" id="LJYW01000001">
    <property type="protein sequence ID" value="KPL55520.1"/>
    <property type="molecule type" value="Genomic_DNA"/>
</dbReference>
<dbReference type="SUPFAM" id="SSF53850">
    <property type="entry name" value="Periplasmic binding protein-like II"/>
    <property type="match status" value="1"/>
</dbReference>
<dbReference type="Gene3D" id="1.10.10.10">
    <property type="entry name" value="Winged helix-like DNA-binding domain superfamily/Winged helix DNA-binding domain"/>
    <property type="match status" value="1"/>
</dbReference>
<dbReference type="GO" id="GO:0003700">
    <property type="term" value="F:DNA-binding transcription factor activity"/>
    <property type="evidence" value="ECO:0007669"/>
    <property type="project" value="InterPro"/>
</dbReference>
<dbReference type="GO" id="GO:0006351">
    <property type="term" value="P:DNA-templated transcription"/>
    <property type="evidence" value="ECO:0007669"/>
    <property type="project" value="TreeGrafter"/>
</dbReference>
<comment type="similarity">
    <text evidence="1">Belongs to the LysR transcriptional regulatory family.</text>
</comment>
<dbReference type="FunFam" id="1.10.10.10:FF:000038">
    <property type="entry name" value="Glycine cleavage system transcriptional activator"/>
    <property type="match status" value="1"/>
</dbReference>
<dbReference type="InterPro" id="IPR036388">
    <property type="entry name" value="WH-like_DNA-bd_sf"/>
</dbReference>
<dbReference type="InterPro" id="IPR036390">
    <property type="entry name" value="WH_DNA-bd_sf"/>
</dbReference>
<evidence type="ECO:0000256" key="2">
    <source>
        <dbReference type="ARBA" id="ARBA00023015"/>
    </source>
</evidence>
<comment type="caution">
    <text evidence="6">The sequence shown here is derived from an EMBL/GenBank/DDBJ whole genome shotgun (WGS) entry which is preliminary data.</text>
</comment>
<dbReference type="RefSeq" id="WP_054361688.1">
    <property type="nucleotide sequence ID" value="NZ_LJYW01000001.1"/>
</dbReference>
<gene>
    <name evidence="6" type="ORF">ABB55_27510</name>
</gene>
<keyword evidence="7" id="KW-1185">Reference proteome</keyword>
<accession>A0A0P6WGF7</accession>
<dbReference type="InterPro" id="IPR005119">
    <property type="entry name" value="LysR_subst-bd"/>
</dbReference>
<feature type="domain" description="HTH lysR-type" evidence="5">
    <location>
        <begin position="6"/>
        <end position="63"/>
    </location>
</feature>
<dbReference type="Pfam" id="PF00126">
    <property type="entry name" value="HTH_1"/>
    <property type="match status" value="1"/>
</dbReference>
<dbReference type="Proteomes" id="UP000048984">
    <property type="component" value="Unassembled WGS sequence"/>
</dbReference>
<dbReference type="InterPro" id="IPR058163">
    <property type="entry name" value="LysR-type_TF_proteobact-type"/>
</dbReference>
<evidence type="ECO:0000256" key="4">
    <source>
        <dbReference type="ARBA" id="ARBA00023163"/>
    </source>
</evidence>
<dbReference type="PANTHER" id="PTHR30537:SF74">
    <property type="entry name" value="HTH-TYPE TRANSCRIPTIONAL REGULATOR TRPI"/>
    <property type="match status" value="1"/>
</dbReference>
<keyword evidence="2" id="KW-0805">Transcription regulation</keyword>
<dbReference type="Gene3D" id="3.40.190.10">
    <property type="entry name" value="Periplasmic binding protein-like II"/>
    <property type="match status" value="2"/>
</dbReference>
<protein>
    <recommendedName>
        <fullName evidence="5">HTH lysR-type domain-containing protein</fullName>
    </recommendedName>
</protein>
<dbReference type="PRINTS" id="PR00039">
    <property type="entry name" value="HTHLYSR"/>
</dbReference>
<dbReference type="Pfam" id="PF03466">
    <property type="entry name" value="LysR_substrate"/>
    <property type="match status" value="1"/>
</dbReference>
<dbReference type="AlphaFoldDB" id="A0A0P6WGF7"/>
<reference evidence="6 7" key="1">
    <citation type="submission" date="2015-09" db="EMBL/GenBank/DDBJ databases">
        <authorList>
            <person name="Jackson K.R."/>
            <person name="Lunt B.L."/>
            <person name="Fisher J.N.B."/>
            <person name="Gardner A.V."/>
            <person name="Bailey M.E."/>
            <person name="Deus L.M."/>
            <person name="Earl A.S."/>
            <person name="Gibby P.D."/>
            <person name="Hartmann K.A."/>
            <person name="Liu J.E."/>
            <person name="Manci A.M."/>
            <person name="Nielsen D.A."/>
            <person name="Solomon M.B."/>
            <person name="Breakwell D.P."/>
            <person name="Burnett S.H."/>
            <person name="Grose J.H."/>
        </authorList>
    </citation>
    <scope>NUCLEOTIDE SEQUENCE [LARGE SCALE GENOMIC DNA]</scope>
    <source>
        <strain evidence="6 7">16</strain>
    </source>
</reference>
<name>A0A0P6WGF7_9HYPH</name>
<dbReference type="PANTHER" id="PTHR30537">
    <property type="entry name" value="HTH-TYPE TRANSCRIPTIONAL REGULATOR"/>
    <property type="match status" value="1"/>
</dbReference>
<keyword evidence="3" id="KW-0238">DNA-binding</keyword>
<organism evidence="6 7">
    <name type="scientific">Prosthecodimorpha hirschii</name>
    <dbReference type="NCBI Taxonomy" id="665126"/>
    <lineage>
        <taxon>Bacteria</taxon>
        <taxon>Pseudomonadati</taxon>
        <taxon>Pseudomonadota</taxon>
        <taxon>Alphaproteobacteria</taxon>
        <taxon>Hyphomicrobiales</taxon>
        <taxon>Ancalomicrobiaceae</taxon>
        <taxon>Prosthecodimorpha</taxon>
    </lineage>
</organism>
<reference evidence="6 7" key="2">
    <citation type="submission" date="2015-10" db="EMBL/GenBank/DDBJ databases">
        <title>Draft Genome Sequence of Prosthecomicrobium hirschii ATCC 27832.</title>
        <authorList>
            <person name="Daniel J."/>
            <person name="Givan S.A."/>
            <person name="Brun Y.V."/>
            <person name="Brown P.J."/>
        </authorList>
    </citation>
    <scope>NUCLEOTIDE SEQUENCE [LARGE SCALE GENOMIC DNA]</scope>
    <source>
        <strain evidence="6 7">16</strain>
    </source>
</reference>
<dbReference type="PROSITE" id="PS50931">
    <property type="entry name" value="HTH_LYSR"/>
    <property type="match status" value="1"/>
</dbReference>
<evidence type="ECO:0000313" key="7">
    <source>
        <dbReference type="Proteomes" id="UP000048984"/>
    </source>
</evidence>